<dbReference type="Proteomes" id="UP000028530">
    <property type="component" value="Chromosome"/>
</dbReference>
<dbReference type="RefSeq" id="WP_017361295.1">
    <property type="nucleotide sequence ID" value="NZ_CP013124.1"/>
</dbReference>
<protein>
    <submittedName>
        <fullName evidence="1">Uncharacterized protein</fullName>
    </submittedName>
</protein>
<accession>A0ABM5VZZ6</accession>
<reference evidence="1 2" key="1">
    <citation type="submission" date="2015-11" db="EMBL/GenBank/DDBJ databases">
        <authorList>
            <person name="Chong T.M."/>
            <person name="Chan K.G."/>
            <person name="Dessaux Y."/>
        </authorList>
    </citation>
    <scope>NUCLEOTIDE SEQUENCE [LARGE SCALE GENOMIC DNA]</scope>
    <source>
        <strain evidence="1 2">S5.2</strain>
    </source>
</reference>
<evidence type="ECO:0000313" key="1">
    <source>
        <dbReference type="EMBL" id="ALN20533.1"/>
    </source>
</evidence>
<sequence length="107" mass="11856">MYKILTTLILPIGLTLSLGVYAEEDINSYTPLEMIEVSIRMTGGHPYGELRPCPECPMRLLPFAPGALVYINGQRITADSLQDGKTLKGTVFLRNKPIDSIYEIVAK</sequence>
<evidence type="ECO:0000313" key="2">
    <source>
        <dbReference type="Proteomes" id="UP000028530"/>
    </source>
</evidence>
<organism evidence="1 2">
    <name type="scientific">Ectopseudomonas mendocina S5.2</name>
    <dbReference type="NCBI Taxonomy" id="1225174"/>
    <lineage>
        <taxon>Bacteria</taxon>
        <taxon>Pseudomonadati</taxon>
        <taxon>Pseudomonadota</taxon>
        <taxon>Gammaproteobacteria</taxon>
        <taxon>Pseudomonadales</taxon>
        <taxon>Pseudomonadaceae</taxon>
        <taxon>Ectopseudomonas</taxon>
    </lineage>
</organism>
<gene>
    <name evidence="1" type="ORF">DW68_018455</name>
</gene>
<name>A0ABM5VZZ6_ECTME</name>
<dbReference type="EMBL" id="CP013124">
    <property type="protein sequence ID" value="ALN20533.1"/>
    <property type="molecule type" value="Genomic_DNA"/>
</dbReference>
<dbReference type="GeneID" id="57607868"/>
<proteinExistence type="predicted"/>
<keyword evidence="2" id="KW-1185">Reference proteome</keyword>